<gene>
    <name evidence="1" type="ORF">TSPGSL018_29758</name>
</gene>
<organism evidence="1">
    <name type="scientific">Tetraselmis sp. GSL018</name>
    <dbReference type="NCBI Taxonomy" id="582737"/>
    <lineage>
        <taxon>Eukaryota</taxon>
        <taxon>Viridiplantae</taxon>
        <taxon>Chlorophyta</taxon>
        <taxon>core chlorophytes</taxon>
        <taxon>Chlorodendrophyceae</taxon>
        <taxon>Chlorodendrales</taxon>
        <taxon>Chlorodendraceae</taxon>
        <taxon>Tetraselmis</taxon>
    </lineage>
</organism>
<evidence type="ECO:0000313" key="1">
    <source>
        <dbReference type="EMBL" id="JAC73092.1"/>
    </source>
</evidence>
<accession>A0A061RJH1</accession>
<sequence length="31" mass="3155">GWVLPAAPSATVTAASHLHEKGISALGGLWR</sequence>
<protein>
    <submittedName>
        <fullName evidence="1">Uncharacterized protein</fullName>
    </submittedName>
</protein>
<dbReference type="AlphaFoldDB" id="A0A061RJH1"/>
<proteinExistence type="predicted"/>
<feature type="non-terminal residue" evidence="1">
    <location>
        <position position="1"/>
    </location>
</feature>
<name>A0A061RJH1_9CHLO</name>
<dbReference type="EMBL" id="GBEZ01012835">
    <property type="protein sequence ID" value="JAC73092.1"/>
    <property type="molecule type" value="Transcribed_RNA"/>
</dbReference>
<reference evidence="1" key="1">
    <citation type="submission" date="2014-05" db="EMBL/GenBank/DDBJ databases">
        <title>The transcriptome of the halophilic microalga Tetraselmis sp. GSL018 isolated from the Great Salt Lake, Utah.</title>
        <authorList>
            <person name="Jinkerson R.E."/>
            <person name="D'Adamo S."/>
            <person name="Posewitz M.C."/>
        </authorList>
    </citation>
    <scope>NUCLEOTIDE SEQUENCE</scope>
    <source>
        <strain evidence="1">GSL018</strain>
    </source>
</reference>